<keyword evidence="2" id="KW-1185">Reference proteome</keyword>
<dbReference type="RefSeq" id="WP_093029454.1">
    <property type="nucleotide sequence ID" value="NZ_FNNZ01000004.1"/>
</dbReference>
<dbReference type="EMBL" id="FNNZ01000004">
    <property type="protein sequence ID" value="SDW49297.1"/>
    <property type="molecule type" value="Genomic_DNA"/>
</dbReference>
<organism evidence="1 2">
    <name type="scientific">Thiocapsa roseopersicina</name>
    <dbReference type="NCBI Taxonomy" id="1058"/>
    <lineage>
        <taxon>Bacteria</taxon>
        <taxon>Pseudomonadati</taxon>
        <taxon>Pseudomonadota</taxon>
        <taxon>Gammaproteobacteria</taxon>
        <taxon>Chromatiales</taxon>
        <taxon>Chromatiaceae</taxon>
        <taxon>Thiocapsa</taxon>
    </lineage>
</organism>
<dbReference type="STRING" id="1058.SAMN05421783_104245"/>
<accession>A0A1H2TZZ1</accession>
<dbReference type="AlphaFoldDB" id="A0A1H2TZZ1"/>
<name>A0A1H2TZZ1_THIRO</name>
<dbReference type="Proteomes" id="UP000198816">
    <property type="component" value="Unassembled WGS sequence"/>
</dbReference>
<evidence type="ECO:0000313" key="2">
    <source>
        <dbReference type="Proteomes" id="UP000198816"/>
    </source>
</evidence>
<proteinExistence type="predicted"/>
<dbReference type="OrthoDB" id="5298361at2"/>
<protein>
    <submittedName>
        <fullName evidence="1">Antitoxin VapB</fullName>
    </submittedName>
</protein>
<evidence type="ECO:0000313" key="1">
    <source>
        <dbReference type="EMBL" id="SDW49297.1"/>
    </source>
</evidence>
<gene>
    <name evidence="1" type="ORF">SAMN05421783_104245</name>
</gene>
<sequence length="90" mass="9935">MIATAKIRSTKHRQTVQLPPGFELAAAEVWIRKDETTGEIILTPKAPGPDSDGLQSLFILLDEAPLPADFLSERSNPVEVPRNPLEDWST</sequence>
<reference evidence="2" key="1">
    <citation type="submission" date="2016-10" db="EMBL/GenBank/DDBJ databases">
        <authorList>
            <person name="Varghese N."/>
            <person name="Submissions S."/>
        </authorList>
    </citation>
    <scope>NUCLEOTIDE SEQUENCE [LARGE SCALE GENOMIC DNA]</scope>
    <source>
        <strain evidence="2">DSM 217</strain>
    </source>
</reference>